<proteinExistence type="predicted"/>
<reference evidence="1 2" key="1">
    <citation type="submission" date="2014-11" db="EMBL/GenBank/DDBJ databases">
        <title>Draft Genome Sequences of Xanthomonas vesicatoria Strains from the Balkan Peninsula.</title>
        <authorList>
            <person name="Vancheva T."/>
            <person name="Lefeuvre P."/>
            <person name="Bogatzevska N."/>
            <person name="Moncheva P."/>
            <person name="Koebnik R."/>
        </authorList>
    </citation>
    <scope>NUCLEOTIDE SEQUENCE [LARGE SCALE GENOMIC DNA]</scope>
    <source>
        <strain evidence="1 2">53M</strain>
    </source>
</reference>
<dbReference type="AlphaFoldDB" id="A0AAJ0N5D5"/>
<protein>
    <submittedName>
        <fullName evidence="1">Uncharacterized protein</fullName>
    </submittedName>
</protein>
<dbReference type="EMBL" id="JSYJ01000039">
    <property type="protein sequence ID" value="KHM95647.1"/>
    <property type="molecule type" value="Genomic_DNA"/>
</dbReference>
<evidence type="ECO:0000313" key="1">
    <source>
        <dbReference type="EMBL" id="KHM95647.1"/>
    </source>
</evidence>
<sequence>MDQFNAYTPEIMKKSGSIVPTSPFFGSEETTCSAVIYSTMDFFNIDRYSRVDFQVYHNPNATFRTPLETFSMFDQFEPESIDESRFTVRRVLSGEA</sequence>
<comment type="caution">
    <text evidence="1">The sequence shown here is derived from an EMBL/GenBank/DDBJ whole genome shotgun (WGS) entry which is preliminary data.</text>
</comment>
<evidence type="ECO:0000313" key="2">
    <source>
        <dbReference type="Proteomes" id="UP000030969"/>
    </source>
</evidence>
<gene>
    <name evidence="1" type="ORF">OR61_08515</name>
</gene>
<name>A0AAJ0N5D5_9XANT</name>
<organism evidence="1 2">
    <name type="scientific">Xanthomonas vesicatoria</name>
    <dbReference type="NCBI Taxonomy" id="56460"/>
    <lineage>
        <taxon>Bacteria</taxon>
        <taxon>Pseudomonadati</taxon>
        <taxon>Pseudomonadota</taxon>
        <taxon>Gammaproteobacteria</taxon>
        <taxon>Lysobacterales</taxon>
        <taxon>Lysobacteraceae</taxon>
        <taxon>Xanthomonas</taxon>
    </lineage>
</organism>
<dbReference type="Proteomes" id="UP000030969">
    <property type="component" value="Unassembled WGS sequence"/>
</dbReference>
<accession>A0AAJ0N5D5</accession>